<dbReference type="EMBL" id="CP012159">
    <property type="protein sequence ID" value="AKT38718.1"/>
    <property type="molecule type" value="Genomic_DNA"/>
</dbReference>
<keyword evidence="2" id="KW-1185">Reference proteome</keyword>
<dbReference type="PROSITE" id="PS51257">
    <property type="entry name" value="PROKAR_LIPOPROTEIN"/>
    <property type="match status" value="1"/>
</dbReference>
<evidence type="ECO:0000313" key="1">
    <source>
        <dbReference type="EMBL" id="AKT38718.1"/>
    </source>
</evidence>
<organism evidence="1 2">
    <name type="scientific">Chondromyces crocatus</name>
    <dbReference type="NCBI Taxonomy" id="52"/>
    <lineage>
        <taxon>Bacteria</taxon>
        <taxon>Pseudomonadati</taxon>
        <taxon>Myxococcota</taxon>
        <taxon>Polyangia</taxon>
        <taxon>Polyangiales</taxon>
        <taxon>Polyangiaceae</taxon>
        <taxon>Chondromyces</taxon>
    </lineage>
</organism>
<gene>
    <name evidence="1" type="ORF">CMC5_028620</name>
</gene>
<protein>
    <submittedName>
        <fullName evidence="1">Uncharacterized protein</fullName>
    </submittedName>
</protein>
<dbReference type="Proteomes" id="UP000067626">
    <property type="component" value="Chromosome"/>
</dbReference>
<proteinExistence type="predicted"/>
<evidence type="ECO:0000313" key="2">
    <source>
        <dbReference type="Proteomes" id="UP000067626"/>
    </source>
</evidence>
<accession>A0A0K1EDS2</accession>
<sequence>MLSENKSAMSLRYSIVAALVSACVGCAGTRDDMLITVNQGQCPPPVPIDSKSAVAHLPHELRADDGLVAHVRKAAEIDLACPEGTEDVHVRRIYSGDDVHGGGAFEFYSAERCNSYQAYRFSPGQGVVEPEGVDVFRVIPAVDGTLFISSVPGYSARNPSRGEAFMVVDQRGVVCHASVGTQRTRNLWTLEGCSKGSSLRSEVAAVRPSEATNSARLVFHKPPCSRDVERAGTEGIARSRDGVEFAWQPFTVVDLLGDQRQQVSTFCRRPAFTDCECERFLVLRNDVKEAGWFILVSRASWSPGHSQ</sequence>
<dbReference type="KEGG" id="ccro:CMC5_028620"/>
<name>A0A0K1EDS2_CHOCO</name>
<reference evidence="1 2" key="1">
    <citation type="submission" date="2015-07" db="EMBL/GenBank/DDBJ databases">
        <title>Genome analysis of myxobacterium Chondromyces crocatus Cm c5 reveals a high potential for natural compound synthesis and the genetic basis for the loss of fruiting body formation.</title>
        <authorList>
            <person name="Zaburannyi N."/>
            <person name="Bunk B."/>
            <person name="Maier J."/>
            <person name="Overmann J."/>
            <person name="Mueller R."/>
        </authorList>
    </citation>
    <scope>NUCLEOTIDE SEQUENCE [LARGE SCALE GENOMIC DNA]</scope>
    <source>
        <strain evidence="1 2">Cm c5</strain>
    </source>
</reference>
<dbReference type="AlphaFoldDB" id="A0A0K1EDS2"/>